<dbReference type="CDD" id="cd00063">
    <property type="entry name" value="FN3"/>
    <property type="match status" value="1"/>
</dbReference>
<dbReference type="InterPro" id="IPR013783">
    <property type="entry name" value="Ig-like_fold"/>
</dbReference>
<organism evidence="2 3">
    <name type="scientific">Saguinus oedipus</name>
    <name type="common">Cotton-top tamarin</name>
    <name type="synonym">Oedipomidas oedipus</name>
    <dbReference type="NCBI Taxonomy" id="9490"/>
    <lineage>
        <taxon>Eukaryota</taxon>
        <taxon>Metazoa</taxon>
        <taxon>Chordata</taxon>
        <taxon>Craniata</taxon>
        <taxon>Vertebrata</taxon>
        <taxon>Euteleostomi</taxon>
        <taxon>Mammalia</taxon>
        <taxon>Eutheria</taxon>
        <taxon>Euarchontoglires</taxon>
        <taxon>Primates</taxon>
        <taxon>Haplorrhini</taxon>
        <taxon>Platyrrhini</taxon>
        <taxon>Cebidae</taxon>
        <taxon>Callitrichinae</taxon>
        <taxon>Saguinus</taxon>
    </lineage>
</organism>
<accession>A0ABQ9W5Y4</accession>
<feature type="non-terminal residue" evidence="2">
    <location>
        <position position="1"/>
    </location>
</feature>
<dbReference type="SUPFAM" id="SSF49265">
    <property type="entry name" value="Fibronectin type III"/>
    <property type="match status" value="1"/>
</dbReference>
<feature type="domain" description="Fibronectin type-III" evidence="1">
    <location>
        <begin position="1"/>
        <end position="63"/>
    </location>
</feature>
<feature type="non-terminal residue" evidence="2">
    <location>
        <position position="63"/>
    </location>
</feature>
<dbReference type="Pfam" id="PF00041">
    <property type="entry name" value="fn3"/>
    <property type="match status" value="1"/>
</dbReference>
<name>A0ABQ9W5Y4_SAGOE</name>
<gene>
    <name evidence="2" type="primary">SDK1_2</name>
    <name evidence="2" type="ORF">P7K49_003935</name>
</gene>
<dbReference type="Proteomes" id="UP001266305">
    <property type="component" value="Unassembled WGS sequence"/>
</dbReference>
<dbReference type="InterPro" id="IPR003961">
    <property type="entry name" value="FN3_dom"/>
</dbReference>
<evidence type="ECO:0000313" key="3">
    <source>
        <dbReference type="Proteomes" id="UP001266305"/>
    </source>
</evidence>
<dbReference type="PROSITE" id="PS50853">
    <property type="entry name" value="FN3"/>
    <property type="match status" value="1"/>
</dbReference>
<protein>
    <submittedName>
        <fullName evidence="2">Protein sidekick-1</fullName>
    </submittedName>
</protein>
<dbReference type="EMBL" id="JASSZA010000002">
    <property type="protein sequence ID" value="KAK2117049.1"/>
    <property type="molecule type" value="Genomic_DNA"/>
</dbReference>
<reference evidence="2 3" key="1">
    <citation type="submission" date="2023-05" db="EMBL/GenBank/DDBJ databases">
        <title>B98-5 Cell Line De Novo Hybrid Assembly: An Optical Mapping Approach.</title>
        <authorList>
            <person name="Kananen K."/>
            <person name="Auerbach J.A."/>
            <person name="Kautto E."/>
            <person name="Blachly J.S."/>
        </authorList>
    </citation>
    <scope>NUCLEOTIDE SEQUENCE [LARGE SCALE GENOMIC DNA]</scope>
    <source>
        <strain evidence="2">B95-8</strain>
        <tissue evidence="2">Cell line</tissue>
    </source>
</reference>
<keyword evidence="3" id="KW-1185">Reference proteome</keyword>
<comment type="caution">
    <text evidence="2">The sequence shown here is derived from an EMBL/GenBank/DDBJ whole genome shotgun (WGS) entry which is preliminary data.</text>
</comment>
<sequence length="63" mass="6716">YQISWEVYGRNDSRLTHTLNSTTHEYKIQGLSSLTTYTIDVAAVTAVGAGLVTSSTISSGVPP</sequence>
<proteinExistence type="predicted"/>
<dbReference type="InterPro" id="IPR036116">
    <property type="entry name" value="FN3_sf"/>
</dbReference>
<evidence type="ECO:0000313" key="2">
    <source>
        <dbReference type="EMBL" id="KAK2117049.1"/>
    </source>
</evidence>
<dbReference type="Gene3D" id="2.60.40.10">
    <property type="entry name" value="Immunoglobulins"/>
    <property type="match status" value="1"/>
</dbReference>
<evidence type="ECO:0000259" key="1">
    <source>
        <dbReference type="PROSITE" id="PS50853"/>
    </source>
</evidence>